<dbReference type="InterPro" id="IPR009003">
    <property type="entry name" value="Peptidase_S1_PA"/>
</dbReference>
<comment type="function">
    <text evidence="6">Catalyzes the removal of dipeptides from the N-terminus of oligopeptides.</text>
</comment>
<evidence type="ECO:0000256" key="2">
    <source>
        <dbReference type="ARBA" id="ARBA00022438"/>
    </source>
</evidence>
<name>A0A931HA07_9SPHN</name>
<feature type="signal peptide" evidence="6">
    <location>
        <begin position="1"/>
        <end position="32"/>
    </location>
</feature>
<keyword evidence="4 6" id="KW-0732">Signal</keyword>
<dbReference type="PANTHER" id="PTHR38469:SF1">
    <property type="entry name" value="PERIPLASMIC PEPTIDASE SUBFAMILY S1B"/>
    <property type="match status" value="1"/>
</dbReference>
<dbReference type="Pfam" id="PF10459">
    <property type="entry name" value="Peptidase_S46"/>
    <property type="match status" value="1"/>
</dbReference>
<organism evidence="7 8">
    <name type="scientific">Novosphingobium aureum</name>
    <dbReference type="NCBI Taxonomy" id="2792964"/>
    <lineage>
        <taxon>Bacteria</taxon>
        <taxon>Pseudomonadati</taxon>
        <taxon>Pseudomonadota</taxon>
        <taxon>Alphaproteobacteria</taxon>
        <taxon>Sphingomonadales</taxon>
        <taxon>Sphingomonadaceae</taxon>
        <taxon>Novosphingobium</taxon>
    </lineage>
</organism>
<keyword evidence="5 6" id="KW-0378">Hydrolase</keyword>
<reference evidence="7" key="1">
    <citation type="submission" date="2020-11" db="EMBL/GenBank/DDBJ databases">
        <title>Novosphingobium aureum sp. nov., a marine bacterium isolated from sediment of a salt flat.</title>
        <authorList>
            <person name="Yoo Y."/>
            <person name="Kim J.-J."/>
        </authorList>
    </citation>
    <scope>NUCLEOTIDE SEQUENCE</scope>
    <source>
        <strain evidence="7">YJ-S2-02</strain>
    </source>
</reference>
<sequence length="690" mass="74722">MIPRKHAILAAKAASLALVAATLSTTATTASADEGMWTFDGFPAAQMKADYGWAPDQAWLDKVRASAVRLTGGCSASFVSGQGLILTNHHCVASCLYDNSTGENDLLEHGYIAASLRDEKKCPGQQAEVVTKIADVTGDVKAAIGSLTGEALTKARDAKIAEIESAGCTDTAKFRCQVVTLFGGGQYKLYTYRKYSDVRLVWSPEDRAATFGGDPDNFNFPRYSLDGSFLRAYEDGKPVKTPVHLTWNPRAPKADEATFVVGNPGSTSRLYTLSQLAFEREVRLPVTVATMSELRGRLIRAMEESAEHQREGLDMLNGVENSLKVYIGRTKALNDPAFTAKLALAEKDLRSKSAGNAAIGDPWSQVDTAVDAYRALYLPYRYDAPSGSLYGYAQSLVYAAAEREKPNAERLPGYTDSTLPLTEKRLLDEAPVYPWLDELQMAWSLSKAREYLGVDDPQTRLLLGKESPEGLSERLVSGTKLADPAYRKQLWDGGMAAIKASDDPMIQYALKLEPNQRALKKQVDEAYAGPVTQAGAKLADARFAAYGDTLYPDATFTLRISYGRVKGWTERGNEVPFQTTMGGTFERATGAEPFDLPSQFAAKQSGIDMDATYDFVTTNDIIGGNSGSPVIDKAGTVIGAAFDGNIHSLGGNYGYDPVLNRTVVVSTAALQEALETIYPAPRIVKELAAK</sequence>
<dbReference type="PANTHER" id="PTHR38469">
    <property type="entry name" value="PERIPLASMIC PEPTIDASE SUBFAMILY S1B"/>
    <property type="match status" value="1"/>
</dbReference>
<dbReference type="Proteomes" id="UP000617634">
    <property type="component" value="Unassembled WGS sequence"/>
</dbReference>
<keyword evidence="2 6" id="KW-0031">Aminopeptidase</keyword>
<accession>A0A931HA07</accession>
<keyword evidence="6" id="KW-0720">Serine protease</keyword>
<dbReference type="InterPro" id="IPR019500">
    <property type="entry name" value="Pep_S46"/>
</dbReference>
<keyword evidence="3 6" id="KW-0645">Protease</keyword>
<dbReference type="GO" id="GO:0008239">
    <property type="term" value="F:dipeptidyl-peptidase activity"/>
    <property type="evidence" value="ECO:0007669"/>
    <property type="project" value="UniProtKB-UniRule"/>
</dbReference>
<gene>
    <name evidence="7" type="ORF">I5E68_01785</name>
</gene>
<evidence type="ECO:0000256" key="1">
    <source>
        <dbReference type="ARBA" id="ARBA00010491"/>
    </source>
</evidence>
<keyword evidence="8" id="KW-1185">Reference proteome</keyword>
<evidence type="ECO:0000256" key="3">
    <source>
        <dbReference type="ARBA" id="ARBA00022670"/>
    </source>
</evidence>
<evidence type="ECO:0000256" key="4">
    <source>
        <dbReference type="ARBA" id="ARBA00022729"/>
    </source>
</evidence>
<evidence type="ECO:0000313" key="7">
    <source>
        <dbReference type="EMBL" id="MBH0111681.1"/>
    </source>
</evidence>
<feature type="chain" id="PRO_5038154495" description="Dipeptidyl-peptidase" evidence="6">
    <location>
        <begin position="33"/>
        <end position="690"/>
    </location>
</feature>
<dbReference type="EC" id="3.4.14.-" evidence="6"/>
<dbReference type="EMBL" id="JADZGI010000001">
    <property type="protein sequence ID" value="MBH0111681.1"/>
    <property type="molecule type" value="Genomic_DNA"/>
</dbReference>
<dbReference type="InterPro" id="IPR043504">
    <property type="entry name" value="Peptidase_S1_PA_chymotrypsin"/>
</dbReference>
<comment type="similarity">
    <text evidence="1 6">Belongs to the peptidase S46 family.</text>
</comment>
<dbReference type="Gene3D" id="2.40.10.10">
    <property type="entry name" value="Trypsin-like serine proteases"/>
    <property type="match status" value="1"/>
</dbReference>
<dbReference type="RefSeq" id="WP_197160186.1">
    <property type="nucleotide sequence ID" value="NZ_JADZGI010000001.1"/>
</dbReference>
<protein>
    <recommendedName>
        <fullName evidence="6">Dipeptidyl-peptidase</fullName>
        <ecNumber evidence="6">3.4.14.-</ecNumber>
    </recommendedName>
</protein>
<dbReference type="GO" id="GO:0043171">
    <property type="term" value="P:peptide catabolic process"/>
    <property type="evidence" value="ECO:0007669"/>
    <property type="project" value="UniProtKB-UniRule"/>
</dbReference>
<evidence type="ECO:0000256" key="6">
    <source>
        <dbReference type="RuleBase" id="RU366067"/>
    </source>
</evidence>
<comment type="caution">
    <text evidence="7">The sequence shown here is derived from an EMBL/GenBank/DDBJ whole genome shotgun (WGS) entry which is preliminary data.</text>
</comment>
<evidence type="ECO:0000313" key="8">
    <source>
        <dbReference type="Proteomes" id="UP000617634"/>
    </source>
</evidence>
<dbReference type="SUPFAM" id="SSF50494">
    <property type="entry name" value="Trypsin-like serine proteases"/>
    <property type="match status" value="1"/>
</dbReference>
<evidence type="ECO:0000256" key="5">
    <source>
        <dbReference type="ARBA" id="ARBA00022801"/>
    </source>
</evidence>
<proteinExistence type="inferred from homology"/>
<dbReference type="AlphaFoldDB" id="A0A931HA07"/>
<dbReference type="GO" id="GO:0006508">
    <property type="term" value="P:proteolysis"/>
    <property type="evidence" value="ECO:0007669"/>
    <property type="project" value="UniProtKB-KW"/>
</dbReference>
<dbReference type="GO" id="GO:0070009">
    <property type="term" value="F:serine-type aminopeptidase activity"/>
    <property type="evidence" value="ECO:0007669"/>
    <property type="project" value="UniProtKB-UniRule"/>
</dbReference>